<dbReference type="InterPro" id="IPR011006">
    <property type="entry name" value="CheY-like_superfamily"/>
</dbReference>
<dbReference type="PROSITE" id="PS50110">
    <property type="entry name" value="RESPONSE_REGULATORY"/>
    <property type="match status" value="1"/>
</dbReference>
<evidence type="ECO:0000259" key="3">
    <source>
        <dbReference type="PROSITE" id="PS50110"/>
    </source>
</evidence>
<sequence>MEHAILSSALAPPIEILLVDDQPVILAGVTALIESEAPRMRVTGQARSVRQALELARTVRPHVIVLDANLGGEDGIVLIPLFRICCNAAVVVFTCLGEPRARLRAQRLGAAGFVSKTAPGDELIAAIRLAAL</sequence>
<evidence type="ECO:0000256" key="1">
    <source>
        <dbReference type="ARBA" id="ARBA00023125"/>
    </source>
</evidence>
<dbReference type="Proteomes" id="UP000601990">
    <property type="component" value="Unassembled WGS sequence"/>
</dbReference>
<dbReference type="Pfam" id="PF00072">
    <property type="entry name" value="Response_reg"/>
    <property type="match status" value="1"/>
</dbReference>
<keyword evidence="1" id="KW-0238">DNA-binding</keyword>
<dbReference type="CDD" id="cd17535">
    <property type="entry name" value="REC_NarL-like"/>
    <property type="match status" value="1"/>
</dbReference>
<comment type="caution">
    <text evidence="4">The sequence shown here is derived from an EMBL/GenBank/DDBJ whole genome shotgun (WGS) entry which is preliminary data.</text>
</comment>
<evidence type="ECO:0000256" key="2">
    <source>
        <dbReference type="PROSITE-ProRule" id="PRU00169"/>
    </source>
</evidence>
<reference evidence="4" key="1">
    <citation type="submission" date="2019-12" db="EMBL/GenBank/DDBJ databases">
        <title>Comparative genomics gives insights into the taxonomy of the Azoarcus-Aromatoleum group and reveals separate origins of nif in the plant-associated Azoarcus and non-plant-associated Aromatoleum sub-groups.</title>
        <authorList>
            <person name="Lafos M."/>
            <person name="Maluk M."/>
            <person name="Batista M."/>
            <person name="Junghare M."/>
            <person name="Carmona M."/>
            <person name="Faoro H."/>
            <person name="Cruz L.M."/>
            <person name="Battistoni F."/>
            <person name="De Souza E."/>
            <person name="Pedrosa F."/>
            <person name="Chen W.-M."/>
            <person name="Poole P.S."/>
            <person name="Dixon R.A."/>
            <person name="James E.K."/>
        </authorList>
    </citation>
    <scope>NUCLEOTIDE SEQUENCE</scope>
    <source>
        <strain evidence="4">U120</strain>
    </source>
</reference>
<dbReference type="InterPro" id="IPR058245">
    <property type="entry name" value="NreC/VraR/RcsB-like_REC"/>
</dbReference>
<dbReference type="SMART" id="SM00448">
    <property type="entry name" value="REC"/>
    <property type="match status" value="1"/>
</dbReference>
<dbReference type="PANTHER" id="PTHR43214">
    <property type="entry name" value="TWO-COMPONENT RESPONSE REGULATOR"/>
    <property type="match status" value="1"/>
</dbReference>
<name>A0ABX1MV60_9RHOO</name>
<dbReference type="EMBL" id="WTVH01000001">
    <property type="protein sequence ID" value="NMF91882.1"/>
    <property type="molecule type" value="Genomic_DNA"/>
</dbReference>
<proteinExistence type="predicted"/>
<dbReference type="Gene3D" id="3.40.50.2300">
    <property type="match status" value="1"/>
</dbReference>
<feature type="modified residue" description="4-aspartylphosphate" evidence="2">
    <location>
        <position position="67"/>
    </location>
</feature>
<feature type="domain" description="Response regulatory" evidence="3">
    <location>
        <begin position="15"/>
        <end position="131"/>
    </location>
</feature>
<evidence type="ECO:0000313" key="5">
    <source>
        <dbReference type="Proteomes" id="UP000601990"/>
    </source>
</evidence>
<dbReference type="SUPFAM" id="SSF52172">
    <property type="entry name" value="CheY-like"/>
    <property type="match status" value="1"/>
</dbReference>
<evidence type="ECO:0000313" key="4">
    <source>
        <dbReference type="EMBL" id="NMF91882.1"/>
    </source>
</evidence>
<organism evidence="4 5">
    <name type="scientific">Aromatoleum buckelii</name>
    <dbReference type="NCBI Taxonomy" id="200254"/>
    <lineage>
        <taxon>Bacteria</taxon>
        <taxon>Pseudomonadati</taxon>
        <taxon>Pseudomonadota</taxon>
        <taxon>Betaproteobacteria</taxon>
        <taxon>Rhodocyclales</taxon>
        <taxon>Rhodocyclaceae</taxon>
        <taxon>Aromatoleum</taxon>
    </lineage>
</organism>
<dbReference type="InterPro" id="IPR039420">
    <property type="entry name" value="WalR-like"/>
</dbReference>
<dbReference type="InterPro" id="IPR001789">
    <property type="entry name" value="Sig_transdc_resp-reg_receiver"/>
</dbReference>
<accession>A0ABX1MV60</accession>
<dbReference type="PANTHER" id="PTHR43214:SF42">
    <property type="entry name" value="TRANSCRIPTIONAL REGULATORY PROTEIN DESR"/>
    <property type="match status" value="1"/>
</dbReference>
<keyword evidence="2" id="KW-0597">Phosphoprotein</keyword>
<keyword evidence="5" id="KW-1185">Reference proteome</keyword>
<protein>
    <submittedName>
        <fullName evidence="4">Response regulator</fullName>
    </submittedName>
</protein>
<gene>
    <name evidence="4" type="ORF">GO608_00865</name>
</gene>